<dbReference type="Proteomes" id="UP000033188">
    <property type="component" value="Chromosome 2"/>
</dbReference>
<protein>
    <submittedName>
        <fullName evidence="3">Membrane protein, putative</fullName>
    </submittedName>
</protein>
<organism evidence="3 4">
    <name type="scientific">Babesia bigemina</name>
    <dbReference type="NCBI Taxonomy" id="5866"/>
    <lineage>
        <taxon>Eukaryota</taxon>
        <taxon>Sar</taxon>
        <taxon>Alveolata</taxon>
        <taxon>Apicomplexa</taxon>
        <taxon>Aconoidasida</taxon>
        <taxon>Piroplasmida</taxon>
        <taxon>Babesiidae</taxon>
        <taxon>Babesia</taxon>
    </lineage>
</organism>
<proteinExistence type="predicted"/>
<dbReference type="KEGG" id="bbig:BBBOND_0207480"/>
<dbReference type="OMA" id="YSYFLEN"/>
<evidence type="ECO:0000313" key="3">
    <source>
        <dbReference type="EMBL" id="CDR95593.1"/>
    </source>
</evidence>
<feature type="chain" id="PRO_5001595464" evidence="2">
    <location>
        <begin position="23"/>
        <end position="284"/>
    </location>
</feature>
<gene>
    <name evidence="3" type="ORF">BBBOND_0207480</name>
</gene>
<name>A0A061D4U8_BABBI</name>
<evidence type="ECO:0000256" key="1">
    <source>
        <dbReference type="SAM" id="Phobius"/>
    </source>
</evidence>
<dbReference type="EMBL" id="LK391708">
    <property type="protein sequence ID" value="CDR95593.1"/>
    <property type="molecule type" value="Genomic_DNA"/>
</dbReference>
<keyword evidence="2" id="KW-0732">Signal</keyword>
<dbReference type="VEuPathDB" id="PiroplasmaDB:BBBOND_0207480"/>
<reference evidence="4" key="1">
    <citation type="submission" date="2014-06" db="EMBL/GenBank/DDBJ databases">
        <authorList>
            <person name="Aslett M."/>
            <person name="De Silva N."/>
        </authorList>
    </citation>
    <scope>NUCLEOTIDE SEQUENCE [LARGE SCALE GENOMIC DNA]</scope>
    <source>
        <strain evidence="4">Bond</strain>
    </source>
</reference>
<feature type="transmembrane region" description="Helical" evidence="1">
    <location>
        <begin position="225"/>
        <end position="247"/>
    </location>
</feature>
<sequence length="284" mass="31250">MKTGVCSGVLALWLLSVADVYAIEESAGSGALAMQNEESTPYSYFLESELDNTYERGDDSSLYEIPDDDALTTMSLLDLAGAPDLLESADGEFSDESDFSFLEERDEEDEFNGESFLEADDDDMFDFDASFMEAEEDENPADELSSGIDEELEDAEATNTEFLDSEPTSYVPIRHRMTAKKCNNHLNNNVQPAVEGVQDAKAAMLQQDEVAETSSSGSFFKRNRAVIIVGVVLLISAAIGICTFKYPPPCVAAAKERIRGYFNRENDRNSVLPEVTETEPLVAQ</sequence>
<keyword evidence="4" id="KW-1185">Reference proteome</keyword>
<dbReference type="GeneID" id="24564134"/>
<keyword evidence="1" id="KW-1133">Transmembrane helix</keyword>
<dbReference type="AlphaFoldDB" id="A0A061D4U8"/>
<feature type="signal peptide" evidence="2">
    <location>
        <begin position="1"/>
        <end position="22"/>
    </location>
</feature>
<keyword evidence="1" id="KW-0472">Membrane</keyword>
<evidence type="ECO:0000313" key="4">
    <source>
        <dbReference type="Proteomes" id="UP000033188"/>
    </source>
</evidence>
<accession>A0A061D4U8</accession>
<evidence type="ECO:0000256" key="2">
    <source>
        <dbReference type="SAM" id="SignalP"/>
    </source>
</evidence>
<keyword evidence="1" id="KW-0812">Transmembrane</keyword>
<dbReference type="OrthoDB" id="366299at2759"/>
<dbReference type="RefSeq" id="XP_012767779.1">
    <property type="nucleotide sequence ID" value="XM_012912325.1"/>
</dbReference>